<evidence type="ECO:0000259" key="4">
    <source>
        <dbReference type="Pfam" id="PF04112"/>
    </source>
</evidence>
<sequence>MPDERVPTINLRLPVTKDGNKVWDITEKFTRAAAALETGQLIKDEYFTLFESVGALEIMDPKMDSGFLRLGETLEDEYDVSRDLLPDEVIGIMDQFLSYEMAWHEGYPLSQTLLTSLYIERLLWPSPKTLDDARFIRFDGRGASGLAQSLLHTVLRAFCLGLVKSCDLVIQRIVTREYFEEEDFCTMTYHRDLLSGFPEEEVDTVLAQALQWLSDSTLPESLSDDMISAIRVRLDFRKKFLEAITPSKPASSTQDLWAAMIDQLKHFNESHSLGKPVPEAFSHRIQRRLASTVPPRPIVDFTFEEAIEKLILTCSHCQETSRLAKCQVESSQNLLAITRVFGSRKPHPLAFARAYFCSGMFCVERNEYENLLRKDVEEIVLRDDPIMDPVNWSIEAPQSSGVPKDPRLAMSQVIDDFCYRASCYLEFWSALCQNRCRMRRMLSHTIRAFDDLQAECEVFDEDLRQVAPEMQISPLSLWSYHQKLRQMEWVTQLGFEQDVYLPDELGGMYWWLARLSEIRSRLLEQMILPAIKHRRNAIAQNKIKIKHAKVEQMSDMQSFIETLLHEAHGTSALADSLSVLYIVLAYHELIPAPPRPYGEAALRYELRMKPFLRIGTPSPPDYEGFCADMQPCGMYDNPAQHPSIILAELGPRIESWMQEAKAAFTALKKLGPSAAKATGVEHAWNKAGFAPYAIKDVSNVLLSCIAVGVTLAGLRGTFAKSGYDMDPKPVQAILPEVDKRYHDAWVVPKIVSR</sequence>
<evidence type="ECO:0000256" key="2">
    <source>
        <dbReference type="ARBA" id="ARBA00006289"/>
    </source>
</evidence>
<dbReference type="AlphaFoldDB" id="A0A9P4S6Z2"/>
<dbReference type="InterPro" id="IPR057983">
    <property type="entry name" value="NAA35-like_N"/>
</dbReference>
<evidence type="ECO:0000313" key="7">
    <source>
        <dbReference type="Proteomes" id="UP000799429"/>
    </source>
</evidence>
<keyword evidence="7" id="KW-1185">Reference proteome</keyword>
<dbReference type="Proteomes" id="UP000799429">
    <property type="component" value="Unassembled WGS sequence"/>
</dbReference>
<organism evidence="6 7">
    <name type="scientific">Patellaria atrata CBS 101060</name>
    <dbReference type="NCBI Taxonomy" id="1346257"/>
    <lineage>
        <taxon>Eukaryota</taxon>
        <taxon>Fungi</taxon>
        <taxon>Dikarya</taxon>
        <taxon>Ascomycota</taxon>
        <taxon>Pezizomycotina</taxon>
        <taxon>Dothideomycetes</taxon>
        <taxon>Dothideomycetes incertae sedis</taxon>
        <taxon>Patellariales</taxon>
        <taxon>Patellariaceae</taxon>
        <taxon>Patellaria</taxon>
    </lineage>
</organism>
<gene>
    <name evidence="6" type="ORF">M501DRAFT_938490</name>
</gene>
<comment type="caution">
    <text evidence="6">The sequence shown here is derived from an EMBL/GenBank/DDBJ whole genome shotgun (WGS) entry which is preliminary data.</text>
</comment>
<dbReference type="InterPro" id="IPR007244">
    <property type="entry name" value="Naa35_N"/>
</dbReference>
<dbReference type="InterPro" id="IPR057982">
    <property type="entry name" value="TPR_NAA35"/>
</dbReference>
<comment type="similarity">
    <text evidence="2">Belongs to the MAK10 family.</text>
</comment>
<feature type="domain" description="NAA35-like TPR repeats" evidence="5">
    <location>
        <begin position="332"/>
        <end position="638"/>
    </location>
</feature>
<dbReference type="PANTHER" id="PTHR21373:SF0">
    <property type="entry name" value="N-ALPHA-ACETYLTRANSFERASE 35, NATC AUXILIARY SUBUNIT"/>
    <property type="match status" value="1"/>
</dbReference>
<dbReference type="GO" id="GO:0031417">
    <property type="term" value="C:NatC complex"/>
    <property type="evidence" value="ECO:0007669"/>
    <property type="project" value="InterPro"/>
</dbReference>
<keyword evidence="3" id="KW-0963">Cytoplasm</keyword>
<dbReference type="Pfam" id="PF25789">
    <property type="entry name" value="TPR_NAA35"/>
    <property type="match status" value="1"/>
</dbReference>
<protein>
    <submittedName>
        <fullName evidence="6">Mak10-domain-containing protein</fullName>
    </submittedName>
</protein>
<evidence type="ECO:0000259" key="5">
    <source>
        <dbReference type="Pfam" id="PF25789"/>
    </source>
</evidence>
<proteinExistence type="inferred from homology"/>
<evidence type="ECO:0000256" key="1">
    <source>
        <dbReference type="ARBA" id="ARBA00004496"/>
    </source>
</evidence>
<reference evidence="6" key="1">
    <citation type="journal article" date="2020" name="Stud. Mycol.">
        <title>101 Dothideomycetes genomes: a test case for predicting lifestyles and emergence of pathogens.</title>
        <authorList>
            <person name="Haridas S."/>
            <person name="Albert R."/>
            <person name="Binder M."/>
            <person name="Bloem J."/>
            <person name="Labutti K."/>
            <person name="Salamov A."/>
            <person name="Andreopoulos B."/>
            <person name="Baker S."/>
            <person name="Barry K."/>
            <person name="Bills G."/>
            <person name="Bluhm B."/>
            <person name="Cannon C."/>
            <person name="Castanera R."/>
            <person name="Culley D."/>
            <person name="Daum C."/>
            <person name="Ezra D."/>
            <person name="Gonzalez J."/>
            <person name="Henrissat B."/>
            <person name="Kuo A."/>
            <person name="Liang C."/>
            <person name="Lipzen A."/>
            <person name="Lutzoni F."/>
            <person name="Magnuson J."/>
            <person name="Mondo S."/>
            <person name="Nolan M."/>
            <person name="Ohm R."/>
            <person name="Pangilinan J."/>
            <person name="Park H.-J."/>
            <person name="Ramirez L."/>
            <person name="Alfaro M."/>
            <person name="Sun H."/>
            <person name="Tritt A."/>
            <person name="Yoshinaga Y."/>
            <person name="Zwiers L.-H."/>
            <person name="Turgeon B."/>
            <person name="Goodwin S."/>
            <person name="Spatafora J."/>
            <person name="Crous P."/>
            <person name="Grigoriev I."/>
        </authorList>
    </citation>
    <scope>NUCLEOTIDE SEQUENCE</scope>
    <source>
        <strain evidence="6">CBS 101060</strain>
    </source>
</reference>
<evidence type="ECO:0000313" key="6">
    <source>
        <dbReference type="EMBL" id="KAF2836886.1"/>
    </source>
</evidence>
<accession>A0A9P4S6Z2</accession>
<evidence type="ECO:0000256" key="3">
    <source>
        <dbReference type="ARBA" id="ARBA00022490"/>
    </source>
</evidence>
<dbReference type="EMBL" id="MU006101">
    <property type="protein sequence ID" value="KAF2836886.1"/>
    <property type="molecule type" value="Genomic_DNA"/>
</dbReference>
<dbReference type="PANTHER" id="PTHR21373">
    <property type="entry name" value="GLUCOSE REPRESSIBLE PROTEIN MAK10"/>
    <property type="match status" value="1"/>
</dbReference>
<comment type="subcellular location">
    <subcellularLocation>
        <location evidence="1">Cytoplasm</location>
    </subcellularLocation>
</comment>
<dbReference type="OrthoDB" id="269405at2759"/>
<feature type="domain" description="NAA35-like N-terminal" evidence="4">
    <location>
        <begin position="39"/>
        <end position="202"/>
    </location>
</feature>
<dbReference type="Pfam" id="PF04112">
    <property type="entry name" value="Mak10"/>
    <property type="match status" value="1"/>
</dbReference>
<name>A0A9P4S6Z2_9PEZI</name>